<dbReference type="Proteomes" id="UP000887572">
    <property type="component" value="Unplaced"/>
</dbReference>
<reference evidence="7" key="1">
    <citation type="submission" date="2022-11" db="UniProtKB">
        <authorList>
            <consortium name="WormBaseParasite"/>
        </authorList>
    </citation>
    <scope>IDENTIFICATION</scope>
</reference>
<dbReference type="PROSITE" id="PS51044">
    <property type="entry name" value="ZF_SP_RING"/>
    <property type="match status" value="1"/>
</dbReference>
<evidence type="ECO:0000256" key="3">
    <source>
        <dbReference type="ARBA" id="ARBA00022833"/>
    </source>
</evidence>
<dbReference type="GO" id="GO:0006357">
    <property type="term" value="P:regulation of transcription by RNA polymerase II"/>
    <property type="evidence" value="ECO:0007669"/>
    <property type="project" value="TreeGrafter"/>
</dbReference>
<dbReference type="InterPro" id="IPR013083">
    <property type="entry name" value="Znf_RING/FYVE/PHD"/>
</dbReference>
<keyword evidence="3" id="KW-0862">Zinc</keyword>
<dbReference type="GO" id="GO:0008270">
    <property type="term" value="F:zinc ion binding"/>
    <property type="evidence" value="ECO:0007669"/>
    <property type="project" value="UniProtKB-KW"/>
</dbReference>
<sequence length="263" mass="28740">MMAAAAASNQHSDILLERILANPNARHPLEKTKQTIIRRFNGSDEEDDVQMDALKISLIDPLMHTRIKIPSRAVECTHLQSFDLNSYLMMCEKRPIWKCPVCNKSAIDSKLIIDAYFEQVLSNVGAGVNEVELLRDGTWRLPQAKAEVSFALDEAANAAVEGGASGVNAAGDNDDIVVMAVLAGAGRCNDNQQQQKQNSSNTAAEVVLALAQPKRVPSATAPPDLDIICLSSDEDEDLIQIVNENLVPTIVWLSFNENQNSKF</sequence>
<dbReference type="Pfam" id="PF02891">
    <property type="entry name" value="zf-MIZ"/>
    <property type="match status" value="1"/>
</dbReference>
<keyword evidence="2 4" id="KW-0863">Zinc-finger</keyword>
<keyword evidence="1" id="KW-0479">Metal-binding</keyword>
<dbReference type="AlphaFoldDB" id="A0A914GXE1"/>
<dbReference type="InterPro" id="IPR004181">
    <property type="entry name" value="Znf_MIZ"/>
</dbReference>
<evidence type="ECO:0000259" key="5">
    <source>
        <dbReference type="PROSITE" id="PS51044"/>
    </source>
</evidence>
<feature type="domain" description="SP-RING-type" evidence="5">
    <location>
        <begin position="45"/>
        <end position="126"/>
    </location>
</feature>
<evidence type="ECO:0000256" key="4">
    <source>
        <dbReference type="PROSITE-ProRule" id="PRU00452"/>
    </source>
</evidence>
<evidence type="ECO:0000313" key="6">
    <source>
        <dbReference type="Proteomes" id="UP000887572"/>
    </source>
</evidence>
<dbReference type="CDD" id="cd16650">
    <property type="entry name" value="SP-RING_PIAS-like"/>
    <property type="match status" value="1"/>
</dbReference>
<organism evidence="6 7">
    <name type="scientific">Globodera rostochiensis</name>
    <name type="common">Golden nematode worm</name>
    <name type="synonym">Heterodera rostochiensis</name>
    <dbReference type="NCBI Taxonomy" id="31243"/>
    <lineage>
        <taxon>Eukaryota</taxon>
        <taxon>Metazoa</taxon>
        <taxon>Ecdysozoa</taxon>
        <taxon>Nematoda</taxon>
        <taxon>Chromadorea</taxon>
        <taxon>Rhabditida</taxon>
        <taxon>Tylenchina</taxon>
        <taxon>Tylenchomorpha</taxon>
        <taxon>Tylenchoidea</taxon>
        <taxon>Heteroderidae</taxon>
        <taxon>Heteroderinae</taxon>
        <taxon>Globodera</taxon>
    </lineage>
</organism>
<dbReference type="GO" id="GO:0000785">
    <property type="term" value="C:chromatin"/>
    <property type="evidence" value="ECO:0007669"/>
    <property type="project" value="TreeGrafter"/>
</dbReference>
<dbReference type="GO" id="GO:0016925">
    <property type="term" value="P:protein sumoylation"/>
    <property type="evidence" value="ECO:0007669"/>
    <property type="project" value="TreeGrafter"/>
</dbReference>
<dbReference type="PANTHER" id="PTHR10782:SF94">
    <property type="entry name" value="SUPPRESSOR OF VARIEGATION 2-10, ISOFORM I"/>
    <property type="match status" value="1"/>
</dbReference>
<protein>
    <submittedName>
        <fullName evidence="7">SP-RING-type domain-containing protein</fullName>
    </submittedName>
</protein>
<dbReference type="GO" id="GO:0003712">
    <property type="term" value="F:transcription coregulator activity"/>
    <property type="evidence" value="ECO:0007669"/>
    <property type="project" value="TreeGrafter"/>
</dbReference>
<dbReference type="PANTHER" id="PTHR10782">
    <property type="entry name" value="ZINC FINGER MIZ DOMAIN-CONTAINING PROTEIN"/>
    <property type="match status" value="1"/>
</dbReference>
<evidence type="ECO:0000256" key="2">
    <source>
        <dbReference type="ARBA" id="ARBA00022771"/>
    </source>
</evidence>
<keyword evidence="6" id="KW-1185">Reference proteome</keyword>
<evidence type="ECO:0000256" key="1">
    <source>
        <dbReference type="ARBA" id="ARBA00022723"/>
    </source>
</evidence>
<dbReference type="WBParaSite" id="Gr19_v10_g12081.t2">
    <property type="protein sequence ID" value="Gr19_v10_g12081.t2"/>
    <property type="gene ID" value="Gr19_v10_g12081"/>
</dbReference>
<proteinExistence type="predicted"/>
<evidence type="ECO:0000313" key="7">
    <source>
        <dbReference type="WBParaSite" id="Gr19_v10_g12081.t2"/>
    </source>
</evidence>
<name>A0A914GXE1_GLORO</name>
<accession>A0A914GXE1</accession>
<dbReference type="Gene3D" id="3.30.40.10">
    <property type="entry name" value="Zinc/RING finger domain, C3HC4 (zinc finger)"/>
    <property type="match status" value="1"/>
</dbReference>
<dbReference type="GO" id="GO:0061665">
    <property type="term" value="F:SUMO ligase activity"/>
    <property type="evidence" value="ECO:0007669"/>
    <property type="project" value="TreeGrafter"/>
</dbReference>